<feature type="transmembrane region" description="Helical" evidence="7">
    <location>
        <begin position="12"/>
        <end position="32"/>
    </location>
</feature>
<keyword evidence="4 7" id="KW-0812">Transmembrane</keyword>
<evidence type="ECO:0000259" key="8">
    <source>
        <dbReference type="Pfam" id="PF04239"/>
    </source>
</evidence>
<keyword evidence="3" id="KW-1003">Cell membrane</keyword>
<evidence type="ECO:0000256" key="3">
    <source>
        <dbReference type="ARBA" id="ARBA00022475"/>
    </source>
</evidence>
<dbReference type="Proteomes" id="UP000271937">
    <property type="component" value="Unassembled WGS sequence"/>
</dbReference>
<feature type="transmembrane region" description="Helical" evidence="7">
    <location>
        <begin position="70"/>
        <end position="87"/>
    </location>
</feature>
<dbReference type="PANTHER" id="PTHR34582:SF6">
    <property type="entry name" value="UPF0702 TRANSMEMBRANE PROTEIN YCAP"/>
    <property type="match status" value="1"/>
</dbReference>
<reference evidence="10 11" key="1">
    <citation type="submission" date="2018-11" db="EMBL/GenBank/DDBJ databases">
        <title>Flavobacterium sp. nov., YIM 102600 draft genome.</title>
        <authorList>
            <person name="Li G."/>
            <person name="Jiang Y."/>
        </authorList>
    </citation>
    <scope>NUCLEOTIDE SEQUENCE [LARGE SCALE GENOMIC DNA]</scope>
    <source>
        <strain evidence="10 11">YIM 102600</strain>
    </source>
</reference>
<dbReference type="InterPro" id="IPR023090">
    <property type="entry name" value="UPF0702_alpha/beta_dom_sf"/>
</dbReference>
<evidence type="ECO:0000256" key="1">
    <source>
        <dbReference type="ARBA" id="ARBA00004651"/>
    </source>
</evidence>
<dbReference type="Gene3D" id="3.30.240.20">
    <property type="entry name" value="bsu07140 like domains"/>
    <property type="match status" value="1"/>
</dbReference>
<evidence type="ECO:0000256" key="7">
    <source>
        <dbReference type="SAM" id="Phobius"/>
    </source>
</evidence>
<keyword evidence="11" id="KW-1185">Reference proteome</keyword>
<dbReference type="GO" id="GO:0005886">
    <property type="term" value="C:plasma membrane"/>
    <property type="evidence" value="ECO:0007669"/>
    <property type="project" value="UniProtKB-SubCell"/>
</dbReference>
<gene>
    <name evidence="10" type="ORF">EG849_13945</name>
</gene>
<sequence>MSELLFKDWETLGHIATCATISFLVLFAFIRISGKRTLAKLNAFDFVVSVTLGSTLSSMMLLKVTVSEGLVALVIIIVLQYVLAFLAKKSKFMEKAINSTPTLLFYNGKFLTDAMKRELITEEEIYAEIRKYRMERIKDVRAVVMELNGEMTVIKKSDNLSQETSLDDINLHETK</sequence>
<dbReference type="PANTHER" id="PTHR34582">
    <property type="entry name" value="UPF0702 TRANSMEMBRANE PROTEIN YCAP"/>
    <property type="match status" value="1"/>
</dbReference>
<dbReference type="OrthoDB" id="9793799at2"/>
<protein>
    <submittedName>
        <fullName evidence="10">DUF421 domain-containing protein</fullName>
    </submittedName>
</protein>
<comment type="caution">
    <text evidence="10">The sequence shown here is derived from an EMBL/GenBank/DDBJ whole genome shotgun (WGS) entry which is preliminary data.</text>
</comment>
<dbReference type="EMBL" id="RQVR01000021">
    <property type="protein sequence ID" value="RRJ88964.1"/>
    <property type="molecule type" value="Genomic_DNA"/>
</dbReference>
<evidence type="ECO:0000256" key="6">
    <source>
        <dbReference type="ARBA" id="ARBA00023136"/>
    </source>
</evidence>
<dbReference type="RefSeq" id="WP_125013807.1">
    <property type="nucleotide sequence ID" value="NZ_RQVR01000021.1"/>
</dbReference>
<feature type="domain" description="YetF C-terminal" evidence="8">
    <location>
        <begin position="88"/>
        <end position="158"/>
    </location>
</feature>
<organism evidence="10 11">
    <name type="scientific">Flavobacterium macacae</name>
    <dbReference type="NCBI Taxonomy" id="2488993"/>
    <lineage>
        <taxon>Bacteria</taxon>
        <taxon>Pseudomonadati</taxon>
        <taxon>Bacteroidota</taxon>
        <taxon>Flavobacteriia</taxon>
        <taxon>Flavobacteriales</taxon>
        <taxon>Flavobacteriaceae</taxon>
        <taxon>Flavobacterium</taxon>
    </lineage>
</organism>
<evidence type="ECO:0000256" key="2">
    <source>
        <dbReference type="ARBA" id="ARBA00006448"/>
    </source>
</evidence>
<name>A0A3P3W2H5_9FLAO</name>
<dbReference type="InterPro" id="IPR007353">
    <property type="entry name" value="DUF421"/>
</dbReference>
<proteinExistence type="inferred from homology"/>
<keyword evidence="5 7" id="KW-1133">Transmembrane helix</keyword>
<comment type="similarity">
    <text evidence="2">Belongs to the UPF0702 family.</text>
</comment>
<keyword evidence="6 7" id="KW-0472">Membrane</keyword>
<dbReference type="Pfam" id="PF20730">
    <property type="entry name" value="YetF_N"/>
    <property type="match status" value="1"/>
</dbReference>
<accession>A0A3P3W2H5</accession>
<dbReference type="AlphaFoldDB" id="A0A3P3W2H5"/>
<dbReference type="Pfam" id="PF04239">
    <property type="entry name" value="DUF421"/>
    <property type="match status" value="1"/>
</dbReference>
<evidence type="ECO:0000313" key="11">
    <source>
        <dbReference type="Proteomes" id="UP000271937"/>
    </source>
</evidence>
<comment type="subcellular location">
    <subcellularLocation>
        <location evidence="1">Cell membrane</location>
        <topology evidence="1">Multi-pass membrane protein</topology>
    </subcellularLocation>
</comment>
<evidence type="ECO:0000313" key="10">
    <source>
        <dbReference type="EMBL" id="RRJ88964.1"/>
    </source>
</evidence>
<evidence type="ECO:0000256" key="4">
    <source>
        <dbReference type="ARBA" id="ARBA00022692"/>
    </source>
</evidence>
<dbReference type="InterPro" id="IPR048454">
    <property type="entry name" value="YetF_N"/>
</dbReference>
<feature type="domain" description="YetF-like N-terminal transmembrane" evidence="9">
    <location>
        <begin position="20"/>
        <end position="86"/>
    </location>
</feature>
<evidence type="ECO:0000259" key="9">
    <source>
        <dbReference type="Pfam" id="PF20730"/>
    </source>
</evidence>
<evidence type="ECO:0000256" key="5">
    <source>
        <dbReference type="ARBA" id="ARBA00022989"/>
    </source>
</evidence>